<proteinExistence type="predicted"/>
<keyword evidence="3" id="KW-1185">Reference proteome</keyword>
<evidence type="ECO:0000313" key="3">
    <source>
        <dbReference type="Proteomes" id="UP000765509"/>
    </source>
</evidence>
<dbReference type="AlphaFoldDB" id="A0A9Q3DCC6"/>
<accession>A0A9Q3DCC6</accession>
<dbReference type="Proteomes" id="UP000765509">
    <property type="component" value="Unassembled WGS sequence"/>
</dbReference>
<sequence length="69" mass="7433">MEEPFALPATPGSVIIIDHTLVGSPPPSTPSPEIPTASSTHSHNEAWKEFTKLRPTLIIPQAILHNSIN</sequence>
<organism evidence="2 3">
    <name type="scientific">Austropuccinia psidii MF-1</name>
    <dbReference type="NCBI Taxonomy" id="1389203"/>
    <lineage>
        <taxon>Eukaryota</taxon>
        <taxon>Fungi</taxon>
        <taxon>Dikarya</taxon>
        <taxon>Basidiomycota</taxon>
        <taxon>Pucciniomycotina</taxon>
        <taxon>Pucciniomycetes</taxon>
        <taxon>Pucciniales</taxon>
        <taxon>Sphaerophragmiaceae</taxon>
        <taxon>Austropuccinia</taxon>
    </lineage>
</organism>
<feature type="region of interest" description="Disordered" evidence="1">
    <location>
        <begin position="22"/>
        <end position="44"/>
    </location>
</feature>
<gene>
    <name evidence="2" type="ORF">O181_040399</name>
</gene>
<comment type="caution">
    <text evidence="2">The sequence shown here is derived from an EMBL/GenBank/DDBJ whole genome shotgun (WGS) entry which is preliminary data.</text>
</comment>
<evidence type="ECO:0000256" key="1">
    <source>
        <dbReference type="SAM" id="MobiDB-lite"/>
    </source>
</evidence>
<name>A0A9Q3DCC6_9BASI</name>
<evidence type="ECO:0000313" key="2">
    <source>
        <dbReference type="EMBL" id="MBW0500684.1"/>
    </source>
</evidence>
<reference evidence="2" key="1">
    <citation type="submission" date="2021-03" db="EMBL/GenBank/DDBJ databases">
        <title>Draft genome sequence of rust myrtle Austropuccinia psidii MF-1, a brazilian biotype.</title>
        <authorList>
            <person name="Quecine M.C."/>
            <person name="Pachon D.M.R."/>
            <person name="Bonatelli M.L."/>
            <person name="Correr F.H."/>
            <person name="Franceschini L.M."/>
            <person name="Leite T.F."/>
            <person name="Margarido G.R.A."/>
            <person name="Almeida C.A."/>
            <person name="Ferrarezi J.A."/>
            <person name="Labate C.A."/>
        </authorList>
    </citation>
    <scope>NUCLEOTIDE SEQUENCE</scope>
    <source>
        <strain evidence="2">MF-1</strain>
    </source>
</reference>
<feature type="compositionally biased region" description="Pro residues" evidence="1">
    <location>
        <begin position="24"/>
        <end position="33"/>
    </location>
</feature>
<dbReference type="EMBL" id="AVOT02015943">
    <property type="protein sequence ID" value="MBW0500684.1"/>
    <property type="molecule type" value="Genomic_DNA"/>
</dbReference>
<protein>
    <submittedName>
        <fullName evidence="2">Uncharacterized protein</fullName>
    </submittedName>
</protein>